<evidence type="ECO:0000256" key="1">
    <source>
        <dbReference type="ARBA" id="ARBA00009308"/>
    </source>
</evidence>
<dbReference type="InterPro" id="IPR037523">
    <property type="entry name" value="VOC_core"/>
</dbReference>
<comment type="similarity">
    <text evidence="1">Belongs to the methylmalonyl-CoA epimerase family.</text>
</comment>
<protein>
    <submittedName>
        <fullName evidence="4">Methylmalonyl-CoA epimerase</fullName>
    </submittedName>
</protein>
<dbReference type="GO" id="GO:0046491">
    <property type="term" value="P:L-methylmalonyl-CoA metabolic process"/>
    <property type="evidence" value="ECO:0007669"/>
    <property type="project" value="TreeGrafter"/>
</dbReference>
<evidence type="ECO:0000256" key="2">
    <source>
        <dbReference type="ARBA" id="ARBA00022723"/>
    </source>
</evidence>
<keyword evidence="5" id="KW-1185">Reference proteome</keyword>
<dbReference type="InterPro" id="IPR051785">
    <property type="entry name" value="MMCE/EMCE_epimerase"/>
</dbReference>
<accession>A0A399ESY9</accession>
<keyword evidence="2" id="KW-0479">Metal-binding</keyword>
<dbReference type="GO" id="GO:0046872">
    <property type="term" value="F:metal ion binding"/>
    <property type="evidence" value="ECO:0007669"/>
    <property type="project" value="UniProtKB-KW"/>
</dbReference>
<dbReference type="AlphaFoldDB" id="A0A399ESY9"/>
<sequence length="133" mass="14835">MRVHHIGIAVEDLEQAAAPYLHLGYHLEAQGRVEQQGVEVWMLRSEQSRLELLKATRPDSAVARFIQRRGPGLHHIALVTPDLQAELRRLAEAGAPLIDPLPRPGFGGHRVAFIHPRWSGVLLELVEEVEAPT</sequence>
<dbReference type="RefSeq" id="WP_119359852.1">
    <property type="nucleotide sequence ID" value="NZ_QWKZ01000030.1"/>
</dbReference>
<gene>
    <name evidence="4" type="ORF">Mlute_01196</name>
</gene>
<dbReference type="Proteomes" id="UP000265800">
    <property type="component" value="Unassembled WGS sequence"/>
</dbReference>
<dbReference type="InterPro" id="IPR029068">
    <property type="entry name" value="Glyas_Bleomycin-R_OHBP_Dase"/>
</dbReference>
<dbReference type="PANTHER" id="PTHR43048">
    <property type="entry name" value="METHYLMALONYL-COA EPIMERASE"/>
    <property type="match status" value="1"/>
</dbReference>
<evidence type="ECO:0000313" key="4">
    <source>
        <dbReference type="EMBL" id="RIH86626.1"/>
    </source>
</evidence>
<reference evidence="4 5" key="1">
    <citation type="submission" date="2018-08" db="EMBL/GenBank/DDBJ databases">
        <title>Meiothermus luteus KCTC 52599 genome sequencing project.</title>
        <authorList>
            <person name="Da Costa M.S."/>
            <person name="Albuquerque L."/>
            <person name="Raposo P."/>
            <person name="Froufe H.J.C."/>
            <person name="Barroso C.S."/>
            <person name="Egas C."/>
        </authorList>
    </citation>
    <scope>NUCLEOTIDE SEQUENCE [LARGE SCALE GENOMIC DNA]</scope>
    <source>
        <strain evidence="4 5">KCTC 52599</strain>
    </source>
</reference>
<dbReference type="EMBL" id="QWKZ01000030">
    <property type="protein sequence ID" value="RIH86626.1"/>
    <property type="molecule type" value="Genomic_DNA"/>
</dbReference>
<dbReference type="OrthoDB" id="9788468at2"/>
<dbReference type="Pfam" id="PF13669">
    <property type="entry name" value="Glyoxalase_4"/>
    <property type="match status" value="1"/>
</dbReference>
<dbReference type="NCBIfam" id="TIGR03081">
    <property type="entry name" value="metmalonyl_epim"/>
    <property type="match status" value="1"/>
</dbReference>
<dbReference type="Gene3D" id="3.10.180.10">
    <property type="entry name" value="2,3-Dihydroxybiphenyl 1,2-Dioxygenase, domain 1"/>
    <property type="match status" value="1"/>
</dbReference>
<dbReference type="InterPro" id="IPR017515">
    <property type="entry name" value="MeMalonyl-CoA_epimerase"/>
</dbReference>
<dbReference type="CDD" id="cd07249">
    <property type="entry name" value="MMCE"/>
    <property type="match status" value="1"/>
</dbReference>
<dbReference type="SUPFAM" id="SSF54593">
    <property type="entry name" value="Glyoxalase/Bleomycin resistance protein/Dihydroxybiphenyl dioxygenase"/>
    <property type="match status" value="1"/>
</dbReference>
<dbReference type="PROSITE" id="PS51819">
    <property type="entry name" value="VOC"/>
    <property type="match status" value="1"/>
</dbReference>
<feature type="domain" description="VOC" evidence="3">
    <location>
        <begin position="2"/>
        <end position="128"/>
    </location>
</feature>
<evidence type="ECO:0000313" key="5">
    <source>
        <dbReference type="Proteomes" id="UP000265800"/>
    </source>
</evidence>
<proteinExistence type="inferred from homology"/>
<dbReference type="GO" id="GO:0004493">
    <property type="term" value="F:methylmalonyl-CoA epimerase activity"/>
    <property type="evidence" value="ECO:0007669"/>
    <property type="project" value="TreeGrafter"/>
</dbReference>
<name>A0A399ESY9_9DEIN</name>
<dbReference type="PANTHER" id="PTHR43048:SF3">
    <property type="entry name" value="METHYLMALONYL-COA EPIMERASE, MITOCHONDRIAL"/>
    <property type="match status" value="1"/>
</dbReference>
<organism evidence="4 5">
    <name type="scientific">Meiothermus luteus</name>
    <dbReference type="NCBI Taxonomy" id="2026184"/>
    <lineage>
        <taxon>Bacteria</taxon>
        <taxon>Thermotogati</taxon>
        <taxon>Deinococcota</taxon>
        <taxon>Deinococci</taxon>
        <taxon>Thermales</taxon>
        <taxon>Thermaceae</taxon>
        <taxon>Meiothermus</taxon>
    </lineage>
</organism>
<comment type="caution">
    <text evidence="4">The sequence shown here is derived from an EMBL/GenBank/DDBJ whole genome shotgun (WGS) entry which is preliminary data.</text>
</comment>
<evidence type="ECO:0000259" key="3">
    <source>
        <dbReference type="PROSITE" id="PS51819"/>
    </source>
</evidence>